<proteinExistence type="predicted"/>
<dbReference type="Gene3D" id="3.10.450.50">
    <property type="match status" value="1"/>
</dbReference>
<evidence type="ECO:0000313" key="3">
    <source>
        <dbReference type="Proteomes" id="UP001500454"/>
    </source>
</evidence>
<dbReference type="InterPro" id="IPR037401">
    <property type="entry name" value="SnoaL-like"/>
</dbReference>
<dbReference type="Pfam" id="PF12680">
    <property type="entry name" value="SnoaL_2"/>
    <property type="match status" value="1"/>
</dbReference>
<evidence type="ECO:0000313" key="2">
    <source>
        <dbReference type="EMBL" id="GAA4373981.1"/>
    </source>
</evidence>
<dbReference type="InterPro" id="IPR008317">
    <property type="entry name" value="UCP030561"/>
</dbReference>
<organism evidence="2 3">
    <name type="scientific">Hymenobacter koreensis</name>
    <dbReference type="NCBI Taxonomy" id="1084523"/>
    <lineage>
        <taxon>Bacteria</taxon>
        <taxon>Pseudomonadati</taxon>
        <taxon>Bacteroidota</taxon>
        <taxon>Cytophagia</taxon>
        <taxon>Cytophagales</taxon>
        <taxon>Hymenobacteraceae</taxon>
        <taxon>Hymenobacter</taxon>
    </lineage>
</organism>
<dbReference type="NCBIfam" id="TIGR02246">
    <property type="entry name" value="SgcJ/EcaC family oxidoreductase"/>
    <property type="match status" value="1"/>
</dbReference>
<feature type="domain" description="SnoaL-like" evidence="1">
    <location>
        <begin position="29"/>
        <end position="127"/>
    </location>
</feature>
<dbReference type="InterPro" id="IPR032710">
    <property type="entry name" value="NTF2-like_dom_sf"/>
</dbReference>
<dbReference type="PIRSF" id="PIRSF030561">
    <property type="entry name" value="UCP030561"/>
    <property type="match status" value="1"/>
</dbReference>
<dbReference type="Proteomes" id="UP001500454">
    <property type="component" value="Unassembled WGS sequence"/>
</dbReference>
<dbReference type="EMBL" id="BAABHA010000001">
    <property type="protein sequence ID" value="GAA4373981.1"/>
    <property type="molecule type" value="Genomic_DNA"/>
</dbReference>
<protein>
    <submittedName>
        <fullName evidence="2">Nuclear transport factor 2 family protein</fullName>
    </submittedName>
</protein>
<gene>
    <name evidence="2" type="ORF">GCM10023186_05080</name>
</gene>
<comment type="caution">
    <text evidence="2">The sequence shown here is derived from an EMBL/GenBank/DDBJ whole genome shotgun (WGS) entry which is preliminary data.</text>
</comment>
<keyword evidence="3" id="KW-1185">Reference proteome</keyword>
<name>A0ABP8IUI6_9BACT</name>
<dbReference type="SUPFAM" id="SSF54427">
    <property type="entry name" value="NTF2-like"/>
    <property type="match status" value="1"/>
</dbReference>
<evidence type="ECO:0000259" key="1">
    <source>
        <dbReference type="Pfam" id="PF12680"/>
    </source>
</evidence>
<reference evidence="3" key="1">
    <citation type="journal article" date="2019" name="Int. J. Syst. Evol. Microbiol.">
        <title>The Global Catalogue of Microorganisms (GCM) 10K type strain sequencing project: providing services to taxonomists for standard genome sequencing and annotation.</title>
        <authorList>
            <consortium name="The Broad Institute Genomics Platform"/>
            <consortium name="The Broad Institute Genome Sequencing Center for Infectious Disease"/>
            <person name="Wu L."/>
            <person name="Ma J."/>
        </authorList>
    </citation>
    <scope>NUCLEOTIDE SEQUENCE [LARGE SCALE GENOMIC DNA]</scope>
    <source>
        <strain evidence="3">JCM 17924</strain>
    </source>
</reference>
<sequence length="132" mass="14441">MLAFGSAQGQTTTQAPAAAVKAETPVQVVERQLKAYNARDAAAFAATYADNVELLDFPAQLQLTGRAKLQAAYTQFFASAPKLRCEILHRSVFGNRVIDHERVTGMPDGKPLEAMAVYEVENGLIRRVTFIK</sequence>
<accession>A0ABP8IUI6</accession>
<dbReference type="InterPro" id="IPR011944">
    <property type="entry name" value="Steroid_delta5-4_isomerase"/>
</dbReference>